<dbReference type="PROSITE" id="PS00108">
    <property type="entry name" value="PROTEIN_KINASE_ST"/>
    <property type="match status" value="1"/>
</dbReference>
<evidence type="ECO:0000256" key="1">
    <source>
        <dbReference type="ARBA" id="ARBA00022741"/>
    </source>
</evidence>
<dbReference type="GO" id="GO:0005524">
    <property type="term" value="F:ATP binding"/>
    <property type="evidence" value="ECO:0007669"/>
    <property type="project" value="UniProtKB-UniRule"/>
</dbReference>
<protein>
    <recommendedName>
        <fullName evidence="4">Protein kinase domain-containing protein</fullName>
    </recommendedName>
</protein>
<dbReference type="Proteomes" id="UP000688137">
    <property type="component" value="Unassembled WGS sequence"/>
</dbReference>
<dbReference type="PROSITE" id="PS00107">
    <property type="entry name" value="PROTEIN_KINASE_ATP"/>
    <property type="match status" value="1"/>
</dbReference>
<dbReference type="AlphaFoldDB" id="A0A8S1LNC8"/>
<name>A0A8S1LNC8_PARPR</name>
<proteinExistence type="predicted"/>
<dbReference type="OMA" id="PFFEICT"/>
<dbReference type="InterPro" id="IPR008271">
    <property type="entry name" value="Ser/Thr_kinase_AS"/>
</dbReference>
<organism evidence="5 6">
    <name type="scientific">Paramecium primaurelia</name>
    <dbReference type="NCBI Taxonomy" id="5886"/>
    <lineage>
        <taxon>Eukaryota</taxon>
        <taxon>Sar</taxon>
        <taxon>Alveolata</taxon>
        <taxon>Ciliophora</taxon>
        <taxon>Intramacronucleata</taxon>
        <taxon>Oligohymenophorea</taxon>
        <taxon>Peniculida</taxon>
        <taxon>Parameciidae</taxon>
        <taxon>Paramecium</taxon>
    </lineage>
</organism>
<keyword evidence="1 3" id="KW-0547">Nucleotide-binding</keyword>
<sequence>MANRLKTQIEFTDDAPVTQIDELEVSKRFEDYYQCLLTLGQGAHAIVKTAKKKNTEEIYAVKIVRSGDQEIQNNVKRTFNNTRCLRHPNIAQDIELYINEKMETSYLVMEYCKFPSLESIIQKRSLTSEELKVVIKQLLLGIQHAHSKGICHRDLKPDNILVNLEEDSQSPNVKIVDFGVSRRFLLKGQEIEMLTKTGNIFYCAPEIYHKASYSKEIDVWAIGVITYQCIFQKLPLHSNELHDFIELLANPNQWTFQEQLNTLEQPLSNLIMAMLNPNKSERITVEAALRHPFFEICTIKDLMAFLNKLNLEQDNCGRCRSLQSSLRLDDQQWGNVIQKLQNSQNDDKNDEIMLNELVKSFNDIHIIQRHGDKCGLIQLMNSINSSTALMSRLGSKQELQDKSFGFQFSGSSNKLSNQEQMDNIGKIEISIEMKDEQQNINNDNINHYNNNNKFLTQLGAHLDNSIDVMPYDGSLIQSKQITQQDQQGITKKPFNSLKNVFGDLQIREVDEITEDQF</sequence>
<reference evidence="5" key="1">
    <citation type="submission" date="2021-01" db="EMBL/GenBank/DDBJ databases">
        <authorList>
            <consortium name="Genoscope - CEA"/>
            <person name="William W."/>
        </authorList>
    </citation>
    <scope>NUCLEOTIDE SEQUENCE</scope>
</reference>
<keyword evidence="6" id="KW-1185">Reference proteome</keyword>
<evidence type="ECO:0000313" key="6">
    <source>
        <dbReference type="Proteomes" id="UP000688137"/>
    </source>
</evidence>
<dbReference type="InterPro" id="IPR017441">
    <property type="entry name" value="Protein_kinase_ATP_BS"/>
</dbReference>
<dbReference type="PANTHER" id="PTHR24347">
    <property type="entry name" value="SERINE/THREONINE-PROTEIN KINASE"/>
    <property type="match status" value="1"/>
</dbReference>
<gene>
    <name evidence="5" type="ORF">PPRIM_AZ9-3.1.T0430261</name>
</gene>
<dbReference type="GO" id="GO:0004672">
    <property type="term" value="F:protein kinase activity"/>
    <property type="evidence" value="ECO:0007669"/>
    <property type="project" value="InterPro"/>
</dbReference>
<evidence type="ECO:0000256" key="3">
    <source>
        <dbReference type="PROSITE-ProRule" id="PRU10141"/>
    </source>
</evidence>
<dbReference type="PROSITE" id="PS50011">
    <property type="entry name" value="PROTEIN_KINASE_DOM"/>
    <property type="match status" value="1"/>
</dbReference>
<evidence type="ECO:0000313" key="5">
    <source>
        <dbReference type="EMBL" id="CAD8069227.1"/>
    </source>
</evidence>
<accession>A0A8S1LNC8</accession>
<dbReference type="Pfam" id="PF00069">
    <property type="entry name" value="Pkinase"/>
    <property type="match status" value="1"/>
</dbReference>
<dbReference type="InterPro" id="IPR000719">
    <property type="entry name" value="Prot_kinase_dom"/>
</dbReference>
<keyword evidence="2 3" id="KW-0067">ATP-binding</keyword>
<feature type="domain" description="Protein kinase" evidence="4">
    <location>
        <begin position="33"/>
        <end position="294"/>
    </location>
</feature>
<dbReference type="SMART" id="SM00220">
    <property type="entry name" value="S_TKc"/>
    <property type="match status" value="1"/>
</dbReference>
<dbReference type="EMBL" id="CAJJDM010000043">
    <property type="protein sequence ID" value="CAD8069227.1"/>
    <property type="molecule type" value="Genomic_DNA"/>
</dbReference>
<feature type="binding site" evidence="3">
    <location>
        <position position="62"/>
    </location>
    <ligand>
        <name>ATP</name>
        <dbReference type="ChEBI" id="CHEBI:30616"/>
    </ligand>
</feature>
<comment type="caution">
    <text evidence="5">The sequence shown here is derived from an EMBL/GenBank/DDBJ whole genome shotgun (WGS) entry which is preliminary data.</text>
</comment>
<evidence type="ECO:0000256" key="2">
    <source>
        <dbReference type="ARBA" id="ARBA00022840"/>
    </source>
</evidence>
<evidence type="ECO:0000259" key="4">
    <source>
        <dbReference type="PROSITE" id="PS50011"/>
    </source>
</evidence>